<accession>A0AA97P9Q8</accession>
<proteinExistence type="predicted"/>
<feature type="chain" id="PRO_5041667467" evidence="1">
    <location>
        <begin position="16"/>
        <end position="93"/>
    </location>
</feature>
<keyword evidence="1" id="KW-0732">Signal</keyword>
<dbReference type="EMBL" id="JH793695">
    <property type="protein sequence ID" value="ELQ44661.1"/>
    <property type="molecule type" value="Genomic_DNA"/>
</dbReference>
<reference evidence="2" key="1">
    <citation type="journal article" date="2012" name="PLoS Genet.">
        <title>Comparative analysis of the genomes of two field isolates of the rice blast fungus Magnaporthe oryzae.</title>
        <authorList>
            <person name="Xue M."/>
            <person name="Yang J."/>
            <person name="Li Z."/>
            <person name="Hu S."/>
            <person name="Yao N."/>
            <person name="Dean R.A."/>
            <person name="Zhao W."/>
            <person name="Shen M."/>
            <person name="Zhang H."/>
            <person name="Li C."/>
            <person name="Liu L."/>
            <person name="Cao L."/>
            <person name="Xu X."/>
            <person name="Xing Y."/>
            <person name="Hsiang T."/>
            <person name="Zhang Z."/>
            <person name="Xu J.R."/>
            <person name="Peng Y.L."/>
        </authorList>
    </citation>
    <scope>NUCLEOTIDE SEQUENCE</scope>
    <source>
        <strain evidence="2">Y34</strain>
    </source>
</reference>
<feature type="signal peptide" evidence="1">
    <location>
        <begin position="1"/>
        <end position="15"/>
    </location>
</feature>
<organism evidence="2">
    <name type="scientific">Pyricularia oryzae (strain Y34)</name>
    <name type="common">Rice blast fungus</name>
    <name type="synonym">Magnaporthe oryzae</name>
    <dbReference type="NCBI Taxonomy" id="1143189"/>
    <lineage>
        <taxon>Eukaryota</taxon>
        <taxon>Fungi</taxon>
        <taxon>Dikarya</taxon>
        <taxon>Ascomycota</taxon>
        <taxon>Pezizomycotina</taxon>
        <taxon>Sordariomycetes</taxon>
        <taxon>Sordariomycetidae</taxon>
        <taxon>Magnaporthales</taxon>
        <taxon>Pyriculariaceae</taxon>
        <taxon>Pyricularia</taxon>
    </lineage>
</organism>
<sequence length="93" mass="10636">MQLTLLLALASTALAVPPIFLSPPSPKAPNHTISDWNQRHCNDDSEQYISNPSFEDGLKDWTPGEGDDVRVREYDEWNTSSLRFRLEDGERYL</sequence>
<dbReference type="AlphaFoldDB" id="A0AA97P9Q8"/>
<name>A0AA97P9Q8_PYRO3</name>
<gene>
    <name evidence="2" type="ORF">OOU_Y34scaffold00070g4</name>
</gene>
<protein>
    <submittedName>
        <fullName evidence="2">Uncharacterized protein</fullName>
    </submittedName>
</protein>
<evidence type="ECO:0000256" key="1">
    <source>
        <dbReference type="SAM" id="SignalP"/>
    </source>
</evidence>
<dbReference type="Proteomes" id="UP000011086">
    <property type="component" value="Unassembled WGS sequence"/>
</dbReference>
<evidence type="ECO:0000313" key="2">
    <source>
        <dbReference type="EMBL" id="ELQ44661.1"/>
    </source>
</evidence>